<accession>A0A1X7T7W7</accession>
<organism evidence="2">
    <name type="scientific">Amphimedon queenslandica</name>
    <name type="common">Sponge</name>
    <dbReference type="NCBI Taxonomy" id="400682"/>
    <lineage>
        <taxon>Eukaryota</taxon>
        <taxon>Metazoa</taxon>
        <taxon>Porifera</taxon>
        <taxon>Demospongiae</taxon>
        <taxon>Heteroscleromorpha</taxon>
        <taxon>Haplosclerida</taxon>
        <taxon>Niphatidae</taxon>
        <taxon>Amphimedon</taxon>
    </lineage>
</organism>
<dbReference type="AlphaFoldDB" id="A0A1X7T7W7"/>
<feature type="coiled-coil region" evidence="1">
    <location>
        <begin position="2"/>
        <end position="94"/>
    </location>
</feature>
<keyword evidence="1" id="KW-0175">Coiled coil</keyword>
<dbReference type="InParanoid" id="A0A1X7T7W7"/>
<name>A0A1X7T7W7_AMPQE</name>
<dbReference type="EnsemblMetazoa" id="Aqu2.1.10636_001">
    <property type="protein sequence ID" value="Aqu2.1.10636_001"/>
    <property type="gene ID" value="Aqu2.1.10636"/>
</dbReference>
<evidence type="ECO:0000313" key="2">
    <source>
        <dbReference type="EnsemblMetazoa" id="Aqu2.1.10636_001"/>
    </source>
</evidence>
<reference evidence="2" key="1">
    <citation type="submission" date="2017-05" db="UniProtKB">
        <authorList>
            <consortium name="EnsemblMetazoa"/>
        </authorList>
    </citation>
    <scope>IDENTIFICATION</scope>
</reference>
<proteinExistence type="predicted"/>
<sequence length="95" mass="11292">YAKTVEANANEIKEKETELKELKREKKMCDDKLYQIKSDYEADMEAKNAEQQKVQQAMLQREKELCVDKLHTLQSEYEAEIESHERDIEQNKKAL</sequence>
<protein>
    <submittedName>
        <fullName evidence="2">Uncharacterized protein</fullName>
    </submittedName>
</protein>
<evidence type="ECO:0000256" key="1">
    <source>
        <dbReference type="SAM" id="Coils"/>
    </source>
</evidence>